<dbReference type="InterPro" id="IPR032811">
    <property type="entry name" value="Put_conjugal_transfer"/>
</dbReference>
<feature type="signal peptide" evidence="1">
    <location>
        <begin position="1"/>
        <end position="24"/>
    </location>
</feature>
<dbReference type="RefSeq" id="WP_206557824.1">
    <property type="nucleotide sequence ID" value="NZ_JAFKDB010000019.1"/>
</dbReference>
<sequence length="421" mass="45278">MKANRFNKLALAIGLAVATTSTLASPQAFMSARSFSMGGTGVATAHPSAAPSSNPAMMAAEQHDWADDFGLMLPSVHARAADEEEVIDQVDDIQDVIEQFNDLDRTSNPDEARQLAGDLRDRLNNFNQDTVRVNAGLGLAFAVPARSISIGFVTDASLTATVRGEFDERDDALLAALESAPVGDLVNADLDQDLQSRGRVLASAVAEAGISIATSFDLNNGNRLQVGITPKYVQLRTFQYTETVSGFEDDEFDSDEYETDKSGFNLDLGAAYAFGAEKQWNAGLVVKNLIPMELDSARSRPDLGEDEYTLELNPMVTAGIAHKSDYHVITAEVDLTKNEAFGYEDDTQWVALGAEFDAWRYAQLRAGVRHNLASNDDNDGIEEDTQFTAGLGLNIVGVRVDLGALYSSADVGAALELGTSF</sequence>
<reference evidence="2 3" key="1">
    <citation type="submission" date="2021-02" db="EMBL/GenBank/DDBJ databases">
        <title>PHA producing bacteria isolated from coastal sediment in Guangdong, Shenzhen.</title>
        <authorList>
            <person name="Zheng W."/>
            <person name="Yu S."/>
            <person name="Huang Y."/>
        </authorList>
    </citation>
    <scope>NUCLEOTIDE SEQUENCE [LARGE SCALE GENOMIC DNA]</scope>
    <source>
        <strain evidence="2 3">TN21-5</strain>
    </source>
</reference>
<keyword evidence="1" id="KW-0732">Signal</keyword>
<dbReference type="Gene3D" id="2.40.160.60">
    <property type="entry name" value="Outer membrane protein transport protein (OMPP1/FadL/TodX)"/>
    <property type="match status" value="1"/>
</dbReference>
<proteinExistence type="predicted"/>
<evidence type="ECO:0000256" key="1">
    <source>
        <dbReference type="SAM" id="SignalP"/>
    </source>
</evidence>
<protein>
    <submittedName>
        <fullName evidence="2">Conjugal transfer protein TraF</fullName>
    </submittedName>
</protein>
<dbReference type="Pfam" id="PF13729">
    <property type="entry name" value="TraF_2"/>
    <property type="match status" value="1"/>
</dbReference>
<keyword evidence="3" id="KW-1185">Reference proteome</keyword>
<dbReference type="EMBL" id="JAFKDB010000019">
    <property type="protein sequence ID" value="MBN7770788.1"/>
    <property type="molecule type" value="Genomic_DNA"/>
</dbReference>
<evidence type="ECO:0000313" key="3">
    <source>
        <dbReference type="Proteomes" id="UP000664344"/>
    </source>
</evidence>
<dbReference type="Proteomes" id="UP000664344">
    <property type="component" value="Unassembled WGS sequence"/>
</dbReference>
<comment type="caution">
    <text evidence="2">The sequence shown here is derived from an EMBL/GenBank/DDBJ whole genome shotgun (WGS) entry which is preliminary data.</text>
</comment>
<name>A0ABS3BH14_9GAMM</name>
<organism evidence="2 3">
    <name type="scientific">Marinobacter daepoensis</name>
    <dbReference type="NCBI Taxonomy" id="262077"/>
    <lineage>
        <taxon>Bacteria</taxon>
        <taxon>Pseudomonadati</taxon>
        <taxon>Pseudomonadota</taxon>
        <taxon>Gammaproteobacteria</taxon>
        <taxon>Pseudomonadales</taxon>
        <taxon>Marinobacteraceae</taxon>
        <taxon>Marinobacter</taxon>
    </lineage>
</organism>
<accession>A0ABS3BH14</accession>
<feature type="chain" id="PRO_5047329411" evidence="1">
    <location>
        <begin position="25"/>
        <end position="421"/>
    </location>
</feature>
<gene>
    <name evidence="2" type="ORF">JYP53_12860</name>
</gene>
<evidence type="ECO:0000313" key="2">
    <source>
        <dbReference type="EMBL" id="MBN7770788.1"/>
    </source>
</evidence>